<dbReference type="SUPFAM" id="SSF46955">
    <property type="entry name" value="Putative DNA-binding domain"/>
    <property type="match status" value="1"/>
</dbReference>
<name>F9U9P8_9GAMM</name>
<evidence type="ECO:0000313" key="1">
    <source>
        <dbReference type="EMBL" id="EGV18846.1"/>
    </source>
</evidence>
<accession>F9U9P8</accession>
<dbReference type="OrthoDB" id="5298532at2"/>
<gene>
    <name evidence="1" type="ORF">ThimaDRAFT_1650</name>
</gene>
<keyword evidence="2" id="KW-1185">Reference proteome</keyword>
<sequence length="69" mass="7968">MQTLHVPRRYIRERALTAQLSVHRSTLRRWVEQGLLPAPIQIGPRIVAWDADEIEQWQADRAAASRKPG</sequence>
<organism evidence="1 2">
    <name type="scientific">Thiocapsa marina 5811</name>
    <dbReference type="NCBI Taxonomy" id="768671"/>
    <lineage>
        <taxon>Bacteria</taxon>
        <taxon>Pseudomonadati</taxon>
        <taxon>Pseudomonadota</taxon>
        <taxon>Gammaproteobacteria</taxon>
        <taxon>Chromatiales</taxon>
        <taxon>Chromatiaceae</taxon>
        <taxon>Thiocapsa</taxon>
    </lineage>
</organism>
<dbReference type="EMBL" id="AFWV01000005">
    <property type="protein sequence ID" value="EGV18846.1"/>
    <property type="molecule type" value="Genomic_DNA"/>
</dbReference>
<dbReference type="Proteomes" id="UP000005459">
    <property type="component" value="Unassembled WGS sequence"/>
</dbReference>
<evidence type="ECO:0000313" key="2">
    <source>
        <dbReference type="Proteomes" id="UP000005459"/>
    </source>
</evidence>
<dbReference type="STRING" id="768671.ThimaDRAFT_1650"/>
<dbReference type="RefSeq" id="WP_007192526.1">
    <property type="nucleotide sequence ID" value="NZ_AFWV01000005.1"/>
</dbReference>
<dbReference type="eggNOG" id="COG3311">
    <property type="taxonomic scope" value="Bacteria"/>
</dbReference>
<dbReference type="Pfam" id="PF05930">
    <property type="entry name" value="Phage_AlpA"/>
    <property type="match status" value="1"/>
</dbReference>
<proteinExistence type="predicted"/>
<dbReference type="InterPro" id="IPR010260">
    <property type="entry name" value="AlpA"/>
</dbReference>
<dbReference type="AlphaFoldDB" id="F9U9P8"/>
<dbReference type="Gene3D" id="1.10.238.160">
    <property type="match status" value="1"/>
</dbReference>
<reference evidence="1 2" key="1">
    <citation type="submission" date="2011-06" db="EMBL/GenBank/DDBJ databases">
        <title>The draft genome of Thiocapsa marina 5811.</title>
        <authorList>
            <consortium name="US DOE Joint Genome Institute (JGI-PGF)"/>
            <person name="Lucas S."/>
            <person name="Han J."/>
            <person name="Cheng J.-F."/>
            <person name="Goodwin L."/>
            <person name="Pitluck S."/>
            <person name="Peters L."/>
            <person name="Land M.L."/>
            <person name="Hauser L."/>
            <person name="Vogl K."/>
            <person name="Liu Z."/>
            <person name="Imhoff J."/>
            <person name="Thiel V."/>
            <person name="Frigaard N.-U."/>
            <person name="Bryant D."/>
            <person name="Woyke T.J."/>
        </authorList>
    </citation>
    <scope>NUCLEOTIDE SEQUENCE [LARGE SCALE GENOMIC DNA]</scope>
    <source>
        <strain evidence="1 2">5811</strain>
    </source>
</reference>
<dbReference type="InterPro" id="IPR009061">
    <property type="entry name" value="DNA-bd_dom_put_sf"/>
</dbReference>
<evidence type="ECO:0008006" key="3">
    <source>
        <dbReference type="Google" id="ProtNLM"/>
    </source>
</evidence>
<protein>
    <recommendedName>
        <fullName evidence="3">Phage transcriptional regulator, AlpA</fullName>
    </recommendedName>
</protein>